<sequence length="85" mass="9907">MLQRCIGPIISYKRIRFNYTVNGKNYKTTNIYAQDPEAKIPARYLVQFSLEDNSFSNIYPNIPIPDSIQKSPPEGWKTLPEWAKK</sequence>
<proteinExistence type="predicted"/>
<accession>A0ABN0AQJ1</accession>
<protein>
    <submittedName>
        <fullName evidence="1">Uncharacterized protein</fullName>
    </submittedName>
</protein>
<comment type="caution">
    <text evidence="1">The sequence shown here is derived from an EMBL/GenBank/DDBJ whole genome shotgun (WGS) entry which is preliminary data.</text>
</comment>
<dbReference type="EMBL" id="ACKQ02000007">
    <property type="protein sequence ID" value="EFK35334.1"/>
    <property type="molecule type" value="Genomic_DNA"/>
</dbReference>
<organism evidence="1 2">
    <name type="scientific">Chryseobacterium gleum ATCC 35910</name>
    <dbReference type="NCBI Taxonomy" id="525257"/>
    <lineage>
        <taxon>Bacteria</taxon>
        <taxon>Pseudomonadati</taxon>
        <taxon>Bacteroidota</taxon>
        <taxon>Flavobacteriia</taxon>
        <taxon>Flavobacteriales</taxon>
        <taxon>Weeksellaceae</taxon>
        <taxon>Chryseobacterium group</taxon>
        <taxon>Chryseobacterium</taxon>
    </lineage>
</organism>
<keyword evidence="2" id="KW-1185">Reference proteome</keyword>
<evidence type="ECO:0000313" key="2">
    <source>
        <dbReference type="Proteomes" id="UP000002969"/>
    </source>
</evidence>
<dbReference type="Proteomes" id="UP000002969">
    <property type="component" value="Unassembled WGS sequence"/>
</dbReference>
<gene>
    <name evidence="1" type="ORF">HMPREF0204_14403</name>
</gene>
<reference evidence="1" key="1">
    <citation type="submission" date="2010-06" db="EMBL/GenBank/DDBJ databases">
        <authorList>
            <person name="Muzny D."/>
            <person name="Qin X."/>
            <person name="Buhay C."/>
            <person name="Dugan-Rocha S."/>
            <person name="Ding Y."/>
            <person name="Chen G."/>
            <person name="Hawes A."/>
            <person name="Holder M."/>
            <person name="Jhangiani S."/>
            <person name="Johnson A."/>
            <person name="Khan Z."/>
            <person name="Li Z."/>
            <person name="Liu W."/>
            <person name="Liu X."/>
            <person name="Perez L."/>
            <person name="Shen H."/>
            <person name="Wang Q."/>
            <person name="Watt J."/>
            <person name="Xi L."/>
            <person name="Xin Y."/>
            <person name="Zhou J."/>
            <person name="Deng J."/>
            <person name="Jiang H."/>
            <person name="Liu Y."/>
            <person name="Qu J."/>
            <person name="Song X.-Z."/>
            <person name="Zhang L."/>
            <person name="Villasana D."/>
            <person name="Johnson A."/>
            <person name="Liu J."/>
            <person name="Liyanage D."/>
            <person name="Lorensuhewa L."/>
            <person name="Robinson T."/>
            <person name="Song A."/>
            <person name="Song B.-B."/>
            <person name="Dinh H."/>
            <person name="Thornton R."/>
            <person name="Coyle M."/>
            <person name="Francisco L."/>
            <person name="Jackson L."/>
            <person name="Javaid M."/>
            <person name="Korchina V."/>
            <person name="Kovar C."/>
            <person name="Mata R."/>
            <person name="Mathew T."/>
            <person name="Ngo R."/>
            <person name="Nguyen L."/>
            <person name="Nguyen N."/>
            <person name="Okwuonu G."/>
            <person name="Ongeri F."/>
            <person name="Pham C."/>
            <person name="Simmons D."/>
            <person name="Wilczek-Boney K."/>
            <person name="Hale W."/>
            <person name="Jakkamsetti A."/>
            <person name="Pham P."/>
            <person name="Ruth R."/>
            <person name="San Lucas F."/>
            <person name="Warren J."/>
            <person name="Zhang J."/>
            <person name="Zhao Z."/>
            <person name="Zhou C."/>
            <person name="Zhu D."/>
            <person name="Lee S."/>
            <person name="Bess C."/>
            <person name="Blankenburg K."/>
            <person name="Forbes L."/>
            <person name="Fu Q."/>
            <person name="Gubbala S."/>
            <person name="Hirani K."/>
            <person name="Jayaseelan J.C."/>
            <person name="Lara F."/>
            <person name="Munidasa M."/>
            <person name="Palculict T."/>
            <person name="Patil S."/>
            <person name="Pu L.-L."/>
            <person name="Saada N."/>
            <person name="Tang L."/>
            <person name="Weissenberger G."/>
            <person name="Zhu Y."/>
            <person name="Hemphill L."/>
            <person name="Shang Y."/>
            <person name="Youmans B."/>
            <person name="Ayvaz T."/>
            <person name="Ross M."/>
            <person name="Santibanez J."/>
            <person name="Aqrawi P."/>
            <person name="Gross S."/>
            <person name="Joshi V."/>
            <person name="Fowler G."/>
            <person name="Nazareth L."/>
            <person name="Reid J."/>
            <person name="Worley K."/>
            <person name="Petrosino J."/>
            <person name="Highlander S."/>
            <person name="Gibbs R."/>
        </authorList>
    </citation>
    <scope>NUCLEOTIDE SEQUENCE [LARGE SCALE GENOMIC DNA]</scope>
    <source>
        <strain evidence="1">ATCC 35910</strain>
    </source>
</reference>
<evidence type="ECO:0000313" key="1">
    <source>
        <dbReference type="EMBL" id="EFK35334.1"/>
    </source>
</evidence>
<name>A0ABN0AQJ1_CHRGE</name>